<evidence type="ECO:0000313" key="2">
    <source>
        <dbReference type="EMBL" id="SDY23015.1"/>
    </source>
</evidence>
<dbReference type="AlphaFoldDB" id="A0A1H3I6C9"/>
<dbReference type="OrthoDB" id="5191634at2"/>
<gene>
    <name evidence="2" type="ORF">SAMN05216215_102247</name>
</gene>
<dbReference type="Proteomes" id="UP000199529">
    <property type="component" value="Unassembled WGS sequence"/>
</dbReference>
<protein>
    <submittedName>
        <fullName evidence="2">Uncharacterized protein</fullName>
    </submittedName>
</protein>
<proteinExistence type="predicted"/>
<sequence length="61" mass="6744">MAGKTKKDRIDPSWPKVADGEHPVSELLSDLQGALSPYGDSNFPLRQDAVPYVHPVTRINK</sequence>
<evidence type="ECO:0000256" key="1">
    <source>
        <dbReference type="SAM" id="MobiDB-lite"/>
    </source>
</evidence>
<name>A0A1H3I6C9_9PSEU</name>
<dbReference type="EMBL" id="FNOK01000022">
    <property type="protein sequence ID" value="SDY23015.1"/>
    <property type="molecule type" value="Genomic_DNA"/>
</dbReference>
<reference evidence="3" key="1">
    <citation type="submission" date="2016-10" db="EMBL/GenBank/DDBJ databases">
        <authorList>
            <person name="Varghese N."/>
            <person name="Submissions S."/>
        </authorList>
    </citation>
    <scope>NUCLEOTIDE SEQUENCE [LARGE SCALE GENOMIC DNA]</scope>
    <source>
        <strain evidence="3">CGMCC 4.3530</strain>
    </source>
</reference>
<keyword evidence="3" id="KW-1185">Reference proteome</keyword>
<feature type="region of interest" description="Disordered" evidence="1">
    <location>
        <begin position="1"/>
        <end position="21"/>
    </location>
</feature>
<dbReference type="STRING" id="418495.SAMN05216215_102247"/>
<organism evidence="2 3">
    <name type="scientific">Saccharopolyspora shandongensis</name>
    <dbReference type="NCBI Taxonomy" id="418495"/>
    <lineage>
        <taxon>Bacteria</taxon>
        <taxon>Bacillati</taxon>
        <taxon>Actinomycetota</taxon>
        <taxon>Actinomycetes</taxon>
        <taxon>Pseudonocardiales</taxon>
        <taxon>Pseudonocardiaceae</taxon>
        <taxon>Saccharopolyspora</taxon>
    </lineage>
</organism>
<evidence type="ECO:0000313" key="3">
    <source>
        <dbReference type="Proteomes" id="UP000199529"/>
    </source>
</evidence>
<accession>A0A1H3I6C9</accession>